<dbReference type="RefSeq" id="WP_277577775.1">
    <property type="nucleotide sequence ID" value="NZ_JANRMI010000002.1"/>
</dbReference>
<keyword evidence="2" id="KW-1185">Reference proteome</keyword>
<dbReference type="Gene3D" id="1.20.1270.360">
    <property type="match status" value="1"/>
</dbReference>
<evidence type="ECO:0000313" key="2">
    <source>
        <dbReference type="Proteomes" id="UP001152321"/>
    </source>
</evidence>
<dbReference type="Pfam" id="PF03860">
    <property type="entry name" value="Csp"/>
    <property type="match status" value="1"/>
</dbReference>
<proteinExistence type="predicted"/>
<protein>
    <submittedName>
        <fullName evidence="1">Four-helix bundle copper-binding protein</fullName>
    </submittedName>
</protein>
<reference evidence="1" key="1">
    <citation type="submission" date="2022-08" db="EMBL/GenBank/DDBJ databases">
        <title>Novel Bdellovibrio Species Isolated from Svalbard: Designation Bdellovibrio svalbardensis.</title>
        <authorList>
            <person name="Mitchell R.J."/>
            <person name="Choi S.Y."/>
        </authorList>
    </citation>
    <scope>NUCLEOTIDE SEQUENCE</scope>
    <source>
        <strain evidence="1">PAP01</strain>
    </source>
</reference>
<organism evidence="1 2">
    <name type="scientific">Bdellovibrio svalbardensis</name>
    <dbReference type="NCBI Taxonomy" id="2972972"/>
    <lineage>
        <taxon>Bacteria</taxon>
        <taxon>Pseudomonadati</taxon>
        <taxon>Bdellovibrionota</taxon>
        <taxon>Bdellovibrionia</taxon>
        <taxon>Bdellovibrionales</taxon>
        <taxon>Pseudobdellovibrionaceae</taxon>
        <taxon>Bdellovibrio</taxon>
    </lineage>
</organism>
<gene>
    <name evidence="1" type="ORF">NWE73_07970</name>
</gene>
<comment type="caution">
    <text evidence="1">The sequence shown here is derived from an EMBL/GenBank/DDBJ whole genome shotgun (WGS) entry which is preliminary data.</text>
</comment>
<accession>A0ABT6DHK8</accession>
<dbReference type="InterPro" id="IPR044543">
    <property type="entry name" value="YHJQ-like"/>
</dbReference>
<dbReference type="EMBL" id="JANRMI010000002">
    <property type="protein sequence ID" value="MDG0816297.1"/>
    <property type="molecule type" value="Genomic_DNA"/>
</dbReference>
<evidence type="ECO:0000313" key="1">
    <source>
        <dbReference type="EMBL" id="MDG0816297.1"/>
    </source>
</evidence>
<dbReference type="InterPro" id="IPR005560">
    <property type="entry name" value="Csp_YhjQ"/>
</dbReference>
<dbReference type="PANTHER" id="PTHR37310">
    <property type="entry name" value="CYTOPLASMIC PROTEIN-RELATED"/>
    <property type="match status" value="1"/>
</dbReference>
<name>A0ABT6DHK8_9BACT</name>
<dbReference type="PANTHER" id="PTHR37310:SF1">
    <property type="entry name" value="CYTOPLASMIC PROTEIN"/>
    <property type="match status" value="1"/>
</dbReference>
<dbReference type="CDD" id="cd08026">
    <property type="entry name" value="DUF326"/>
    <property type="match status" value="1"/>
</dbReference>
<sequence>MSEDKLSPGQGDNQLEQANSILQDCIDNCTECSRLCLQLIPHCLDVGGEHATSEHINILHVCSIICETNAKLMTLDSEFYHDLCRLSAEVSTACAADCDALSKNDAIMVEGAEICRKTAESCNRMLVH</sequence>
<dbReference type="Proteomes" id="UP001152321">
    <property type="component" value="Unassembled WGS sequence"/>
</dbReference>